<dbReference type="Proteomes" id="UP000004191">
    <property type="component" value="Unassembled WGS sequence"/>
</dbReference>
<dbReference type="RefSeq" id="WP_005397705.1">
    <property type="nucleotide sequence ID" value="NZ_JH601088.1"/>
</dbReference>
<gene>
    <name evidence="1" type="ORF">HMPREF9709_00530</name>
</gene>
<proteinExistence type="predicted"/>
<accession>H3NMG9</accession>
<reference evidence="1 2" key="1">
    <citation type="submission" date="2012-01" db="EMBL/GenBank/DDBJ databases">
        <title>The Genome Sequence of Helcococcus kunzii ATCC 51366.</title>
        <authorList>
            <consortium name="The Broad Institute Genome Sequencing Platform"/>
            <person name="Earl A."/>
            <person name="Ward D."/>
            <person name="Feldgarden M."/>
            <person name="Gevers D."/>
            <person name="Huys G."/>
            <person name="Young S.K."/>
            <person name="Zeng Q."/>
            <person name="Gargeya S."/>
            <person name="Fitzgerald M."/>
            <person name="Haas B."/>
            <person name="Abouelleil A."/>
            <person name="Alvarado L."/>
            <person name="Arachchi H.M."/>
            <person name="Berlin A."/>
            <person name="Chapman S.B."/>
            <person name="Gearin G."/>
            <person name="Goldberg J."/>
            <person name="Griggs A."/>
            <person name="Gujja S."/>
            <person name="Hansen M."/>
            <person name="Heiman D."/>
            <person name="Howarth C."/>
            <person name="Larimer J."/>
            <person name="Lui A."/>
            <person name="MacDonald P.J.P."/>
            <person name="McCowen C."/>
            <person name="Montmayeur A."/>
            <person name="Murphy C."/>
            <person name="Neiman D."/>
            <person name="Pearson M."/>
            <person name="Priest M."/>
            <person name="Roberts A."/>
            <person name="Saif S."/>
            <person name="Shea T."/>
            <person name="Sisk P."/>
            <person name="Stolte C."/>
            <person name="Sykes S."/>
            <person name="Wortman J."/>
            <person name="Nusbaum C."/>
            <person name="Birren B."/>
        </authorList>
    </citation>
    <scope>NUCLEOTIDE SEQUENCE [LARGE SCALE GENOMIC DNA]</scope>
    <source>
        <strain evidence="1 2">ATCC 51366</strain>
    </source>
</reference>
<evidence type="ECO:0000313" key="1">
    <source>
        <dbReference type="EMBL" id="EHR35003.1"/>
    </source>
</evidence>
<dbReference type="GeneID" id="96998541"/>
<keyword evidence="2" id="KW-1185">Reference proteome</keyword>
<sequence>MLILIITIAFIFKPKEDEKPMPEDFEFEFTYGVEGFFYFSSKENVISNGYFTSENKRQTTELVLSDDQKNEIWSIIQKYKLLNYKSVKFNI</sequence>
<protein>
    <submittedName>
        <fullName evidence="1">Uncharacterized protein</fullName>
    </submittedName>
</protein>
<name>H3NMG9_9FIRM</name>
<dbReference type="AlphaFoldDB" id="H3NMG9"/>
<dbReference type="EMBL" id="AGEI01000015">
    <property type="protein sequence ID" value="EHR35003.1"/>
    <property type="molecule type" value="Genomic_DNA"/>
</dbReference>
<evidence type="ECO:0000313" key="2">
    <source>
        <dbReference type="Proteomes" id="UP000004191"/>
    </source>
</evidence>
<dbReference type="HOGENOM" id="CLU_2422898_0_0_9"/>
<comment type="caution">
    <text evidence="1">The sequence shown here is derived from an EMBL/GenBank/DDBJ whole genome shotgun (WGS) entry which is preliminary data.</text>
</comment>
<organism evidence="1 2">
    <name type="scientific">Helcococcus kunzii ATCC 51366</name>
    <dbReference type="NCBI Taxonomy" id="883114"/>
    <lineage>
        <taxon>Bacteria</taxon>
        <taxon>Bacillati</taxon>
        <taxon>Bacillota</taxon>
        <taxon>Tissierellia</taxon>
        <taxon>Tissierellales</taxon>
        <taxon>Peptoniphilaceae</taxon>
        <taxon>Helcococcus</taxon>
    </lineage>
</organism>